<name>A0A1G7IMW9_9BRAD</name>
<sequence>MKSLAASNWALCFRRPSARRTSSRPSTFVFGRLVQVGYPEAGEIFGIALSLFPSPVQIALEQAAAAVVNVNVRVRRPVHDPGRLCRPSHRDFVDHPHAPSDRIQSLPTQRDGKSFQFSPNLRPLVEKRSKGRSESFRPRVIADPIQRDDLAIMAPKHGSAKAGRRREQCHRRWISCDEGTQLARRFSAAGDQPAASHRQSCSPQGTWTLRVENRGAVNCVPRVRRSKTLRRPRAMPEDMAPSKLLRKK</sequence>
<feature type="region of interest" description="Disordered" evidence="1">
    <location>
        <begin position="81"/>
        <end position="117"/>
    </location>
</feature>
<dbReference type="EMBL" id="FMZW01000045">
    <property type="protein sequence ID" value="SDF13965.1"/>
    <property type="molecule type" value="Genomic_DNA"/>
</dbReference>
<gene>
    <name evidence="2" type="ORF">SAMN05216337_104592</name>
</gene>
<reference evidence="2 3" key="1">
    <citation type="submission" date="2016-10" db="EMBL/GenBank/DDBJ databases">
        <authorList>
            <person name="de Groot N.N."/>
        </authorList>
    </citation>
    <scope>NUCLEOTIDE SEQUENCE [LARGE SCALE GENOMIC DNA]</scope>
    <source>
        <strain evidence="2 3">R5</strain>
    </source>
</reference>
<dbReference type="Proteomes" id="UP000199245">
    <property type="component" value="Unassembled WGS sequence"/>
</dbReference>
<feature type="compositionally biased region" description="Basic and acidic residues" evidence="1">
    <location>
        <begin position="81"/>
        <end position="100"/>
    </location>
</feature>
<evidence type="ECO:0000313" key="3">
    <source>
        <dbReference type="Proteomes" id="UP000199245"/>
    </source>
</evidence>
<organism evidence="2 3">
    <name type="scientific">Bradyrhizobium brasilense</name>
    <dbReference type="NCBI Taxonomy" id="1419277"/>
    <lineage>
        <taxon>Bacteria</taxon>
        <taxon>Pseudomonadati</taxon>
        <taxon>Pseudomonadota</taxon>
        <taxon>Alphaproteobacteria</taxon>
        <taxon>Hyphomicrobiales</taxon>
        <taxon>Nitrobacteraceae</taxon>
        <taxon>Bradyrhizobium</taxon>
    </lineage>
</organism>
<protein>
    <submittedName>
        <fullName evidence="2">Uncharacterized protein</fullName>
    </submittedName>
</protein>
<evidence type="ECO:0000313" key="2">
    <source>
        <dbReference type="EMBL" id="SDF13965.1"/>
    </source>
</evidence>
<proteinExistence type="predicted"/>
<accession>A0A1G7IMW9</accession>
<dbReference type="AlphaFoldDB" id="A0A1G7IMW9"/>
<feature type="compositionally biased region" description="Basic residues" evidence="1">
    <location>
        <begin position="223"/>
        <end position="233"/>
    </location>
</feature>
<evidence type="ECO:0000256" key="1">
    <source>
        <dbReference type="SAM" id="MobiDB-lite"/>
    </source>
</evidence>
<feature type="region of interest" description="Disordered" evidence="1">
    <location>
        <begin position="223"/>
        <end position="248"/>
    </location>
</feature>